<dbReference type="Gene3D" id="3.90.226.10">
    <property type="entry name" value="2-enoyl-CoA Hydratase, Chain A, domain 1"/>
    <property type="match status" value="1"/>
</dbReference>
<dbReference type="Proteomes" id="UP000265619">
    <property type="component" value="Unassembled WGS sequence"/>
</dbReference>
<dbReference type="SUPFAM" id="SSF52096">
    <property type="entry name" value="ClpP/crotonase"/>
    <property type="match status" value="1"/>
</dbReference>
<sequence>MTYQTIIHEKRESVAWITLDRPAELNAVNLQMLQELSTALAEIAADASQKVLVLTGAGRAFCAGADLKALRGAMDAAPGEPNFSDLTLSTLSLLRHMPKPVLGALNGLTIAGGLELAMCCDLLVGAASAKIGDGHANFGVFPGGGGAAVLPRRIGLERAKQLLFTGDLMSAAQMQAWGLLNEVVADAELQSAVTAMATRMAAKSPLVLRRMKAVADRAMDQTLELALRDEQLECLQHTRSHDFREGLAAYGEKRAPAFRGI</sequence>
<dbReference type="InterPro" id="IPR001753">
    <property type="entry name" value="Enoyl-CoA_hydra/iso"/>
</dbReference>
<evidence type="ECO:0000313" key="4">
    <source>
        <dbReference type="Proteomes" id="UP000265619"/>
    </source>
</evidence>
<dbReference type="CDD" id="cd06558">
    <property type="entry name" value="crotonase-like"/>
    <property type="match status" value="1"/>
</dbReference>
<dbReference type="AlphaFoldDB" id="A0A9X8GV69"/>
<name>A0A9X8GV69_9BURK</name>
<evidence type="ECO:0000256" key="2">
    <source>
        <dbReference type="RuleBase" id="RU003707"/>
    </source>
</evidence>
<comment type="caution">
    <text evidence="3">The sequence shown here is derived from an EMBL/GenBank/DDBJ whole genome shotgun (WGS) entry which is preliminary data.</text>
</comment>
<comment type="similarity">
    <text evidence="1 2">Belongs to the enoyl-CoA hydratase/isomerase family.</text>
</comment>
<reference evidence="3 4" key="1">
    <citation type="submission" date="2018-09" db="EMBL/GenBank/DDBJ databases">
        <title>Acidovorax cavernicola nov. sp. isolated from Gruta de las Maravillas (Aracena, Spain).</title>
        <authorList>
            <person name="Jurado V."/>
            <person name="Gutierrez-Patricio S."/>
            <person name="Gonzalez-Pimentel J.L."/>
            <person name="Miller A.Z."/>
            <person name="Laiz L."/>
            <person name="Saiz-Jimenez C."/>
        </authorList>
    </citation>
    <scope>NUCLEOTIDE SEQUENCE [LARGE SCALE GENOMIC DNA]</scope>
    <source>
        <strain evidence="3 4">1011MAR4D40.2</strain>
    </source>
</reference>
<keyword evidence="4" id="KW-1185">Reference proteome</keyword>
<dbReference type="PANTHER" id="PTHR43802">
    <property type="entry name" value="ENOYL-COA HYDRATASE"/>
    <property type="match status" value="1"/>
</dbReference>
<dbReference type="EMBL" id="QXMN01000015">
    <property type="protein sequence ID" value="RIX79606.1"/>
    <property type="molecule type" value="Genomic_DNA"/>
</dbReference>
<organism evidence="3 4">
    <name type="scientific">Acidovorax cavernicola</name>
    <dbReference type="NCBI Taxonomy" id="1675792"/>
    <lineage>
        <taxon>Bacteria</taxon>
        <taxon>Pseudomonadati</taxon>
        <taxon>Pseudomonadota</taxon>
        <taxon>Betaproteobacteria</taxon>
        <taxon>Burkholderiales</taxon>
        <taxon>Comamonadaceae</taxon>
        <taxon>Acidovorax</taxon>
    </lineage>
</organism>
<dbReference type="InterPro" id="IPR018376">
    <property type="entry name" value="Enoyl-CoA_hyd/isom_CS"/>
</dbReference>
<dbReference type="Pfam" id="PF00378">
    <property type="entry name" value="ECH_1"/>
    <property type="match status" value="1"/>
</dbReference>
<evidence type="ECO:0000256" key="1">
    <source>
        <dbReference type="ARBA" id="ARBA00005254"/>
    </source>
</evidence>
<gene>
    <name evidence="3" type="ORF">D3H34_14125</name>
</gene>
<accession>A0A9X8GV69</accession>
<dbReference type="PROSITE" id="PS00166">
    <property type="entry name" value="ENOYL_COA_HYDRATASE"/>
    <property type="match status" value="1"/>
</dbReference>
<evidence type="ECO:0000313" key="3">
    <source>
        <dbReference type="EMBL" id="RIX79606.1"/>
    </source>
</evidence>
<dbReference type="OrthoDB" id="8524220at2"/>
<proteinExistence type="inferred from homology"/>
<dbReference type="InterPro" id="IPR029045">
    <property type="entry name" value="ClpP/crotonase-like_dom_sf"/>
</dbReference>
<dbReference type="GO" id="GO:0003824">
    <property type="term" value="F:catalytic activity"/>
    <property type="evidence" value="ECO:0007669"/>
    <property type="project" value="InterPro"/>
</dbReference>
<dbReference type="PANTHER" id="PTHR43802:SF1">
    <property type="entry name" value="IP11341P-RELATED"/>
    <property type="match status" value="1"/>
</dbReference>
<dbReference type="RefSeq" id="WP_119554142.1">
    <property type="nucleotide sequence ID" value="NZ_QXMN01000015.1"/>
</dbReference>
<protein>
    <submittedName>
        <fullName evidence="3">Enoyl-CoA hydratase/isomerase family protein</fullName>
    </submittedName>
</protein>